<reference evidence="1 2" key="1">
    <citation type="submission" date="2016-03" db="EMBL/GenBank/DDBJ databases">
        <title>The draft genome sequence of Fonsecaea nubica causative agent of cutaneous subcutaneous infection in human host.</title>
        <authorList>
            <person name="Costa F."/>
            <person name="Sybren D.H."/>
            <person name="Raittz R.T."/>
            <person name="Weiss V.A."/>
            <person name="Leao A.C."/>
            <person name="Gomes R."/>
            <person name="De Souza E.M."/>
            <person name="Pedrosa F.O."/>
            <person name="Steffens M.B."/>
            <person name="Bombassaro A."/>
            <person name="Tadra-Sfeir M.Z."/>
            <person name="Moreno L.F."/>
            <person name="Najafzadeh M.J."/>
            <person name="Felipe M.S."/>
            <person name="Teixeira M."/>
            <person name="Sun J."/>
            <person name="Xi L."/>
            <person name="Castro M.A."/>
            <person name="Vicente V.A."/>
        </authorList>
    </citation>
    <scope>NUCLEOTIDE SEQUENCE [LARGE SCALE GENOMIC DNA]</scope>
    <source>
        <strain evidence="1 2">CBS 269.64</strain>
    </source>
</reference>
<protein>
    <submittedName>
        <fullName evidence="1">Uncharacterized protein</fullName>
    </submittedName>
</protein>
<sequence length="190" mass="21495">MSFYSQPAVDWIVLKVKSPEYTSAVKRLVQESARMLKMNHGALSSCREPEPPPEVAWQYTNGEYLKLVNIYFKLICGPAYFEEGSDLAWGVVERPVFESRLRAHFSGTHTPVTDDKGWYALRNIIWAHGCQIVLSKTRTFNDTLQASWALFQNALSVHTEIMFLHTSLMGVQALISMVTTLVLSKLEPGL</sequence>
<gene>
    <name evidence="1" type="ORF">AYO20_01649</name>
</gene>
<dbReference type="AlphaFoldDB" id="A0A178DA11"/>
<organism evidence="1 2">
    <name type="scientific">Fonsecaea nubica</name>
    <dbReference type="NCBI Taxonomy" id="856822"/>
    <lineage>
        <taxon>Eukaryota</taxon>
        <taxon>Fungi</taxon>
        <taxon>Dikarya</taxon>
        <taxon>Ascomycota</taxon>
        <taxon>Pezizomycotina</taxon>
        <taxon>Eurotiomycetes</taxon>
        <taxon>Chaetothyriomycetidae</taxon>
        <taxon>Chaetothyriales</taxon>
        <taxon>Herpotrichiellaceae</taxon>
        <taxon>Fonsecaea</taxon>
    </lineage>
</organism>
<evidence type="ECO:0000313" key="1">
    <source>
        <dbReference type="EMBL" id="OAL38898.1"/>
    </source>
</evidence>
<name>A0A178DA11_9EURO</name>
<dbReference type="CDD" id="cd12148">
    <property type="entry name" value="fungal_TF_MHR"/>
    <property type="match status" value="1"/>
</dbReference>
<dbReference type="GeneID" id="34585073"/>
<comment type="caution">
    <text evidence="1">The sequence shown here is derived from an EMBL/GenBank/DDBJ whole genome shotgun (WGS) entry which is preliminary data.</text>
</comment>
<dbReference type="EMBL" id="LVCJ01000007">
    <property type="protein sequence ID" value="OAL38898.1"/>
    <property type="molecule type" value="Genomic_DNA"/>
</dbReference>
<proteinExistence type="predicted"/>
<keyword evidence="2" id="KW-1185">Reference proteome</keyword>
<accession>A0A178DA11</accession>
<dbReference type="RefSeq" id="XP_022503910.1">
    <property type="nucleotide sequence ID" value="XM_022639955.1"/>
</dbReference>
<evidence type="ECO:0000313" key="2">
    <source>
        <dbReference type="Proteomes" id="UP000185904"/>
    </source>
</evidence>
<dbReference type="Proteomes" id="UP000185904">
    <property type="component" value="Unassembled WGS sequence"/>
</dbReference>
<dbReference type="OrthoDB" id="39175at2759"/>